<comment type="caution">
    <text evidence="2">The sequence shown here is derived from an EMBL/GenBank/DDBJ whole genome shotgun (WGS) entry which is preliminary data.</text>
</comment>
<organism evidence="2 3">
    <name type="scientific">Moniliophthora roreri</name>
    <name type="common">Frosty pod rot fungus</name>
    <name type="synonym">Monilia roreri</name>
    <dbReference type="NCBI Taxonomy" id="221103"/>
    <lineage>
        <taxon>Eukaryota</taxon>
        <taxon>Fungi</taxon>
        <taxon>Dikarya</taxon>
        <taxon>Basidiomycota</taxon>
        <taxon>Agaricomycotina</taxon>
        <taxon>Agaricomycetes</taxon>
        <taxon>Agaricomycetidae</taxon>
        <taxon>Agaricales</taxon>
        <taxon>Marasmiineae</taxon>
        <taxon>Marasmiaceae</taxon>
        <taxon>Moniliophthora</taxon>
    </lineage>
</organism>
<dbReference type="EMBL" id="LATX01000267">
    <property type="protein sequence ID" value="KTB46748.1"/>
    <property type="molecule type" value="Genomic_DNA"/>
</dbReference>
<gene>
    <name evidence="2" type="ORF">WG66_679</name>
</gene>
<dbReference type="PANTHER" id="PTHR32428">
    <property type="entry name" value="TARGET OF RAPAMYCIN COMPLEX 2 SUBUNIT BIT61-RELATED"/>
    <property type="match status" value="1"/>
</dbReference>
<protein>
    <recommendedName>
        <fullName evidence="4">HbrB-domain-containing protein</fullName>
    </recommendedName>
</protein>
<dbReference type="GO" id="GO:0038203">
    <property type="term" value="P:TORC2 signaling"/>
    <property type="evidence" value="ECO:0007669"/>
    <property type="project" value="TreeGrafter"/>
</dbReference>
<dbReference type="PANTHER" id="PTHR32428:SF2">
    <property type="entry name" value="TARGET OF RAPAMYCIN COMPLEX 2 SUBUNIT BIT61-RELATED"/>
    <property type="match status" value="1"/>
</dbReference>
<evidence type="ECO:0000313" key="2">
    <source>
        <dbReference type="EMBL" id="KTB46748.1"/>
    </source>
</evidence>
<evidence type="ECO:0008006" key="4">
    <source>
        <dbReference type="Google" id="ProtNLM"/>
    </source>
</evidence>
<feature type="region of interest" description="Disordered" evidence="1">
    <location>
        <begin position="244"/>
        <end position="306"/>
    </location>
</feature>
<evidence type="ECO:0000313" key="3">
    <source>
        <dbReference type="Proteomes" id="UP000054988"/>
    </source>
</evidence>
<feature type="region of interest" description="Disordered" evidence="1">
    <location>
        <begin position="335"/>
        <end position="362"/>
    </location>
</feature>
<feature type="compositionally biased region" description="Low complexity" evidence="1">
    <location>
        <begin position="244"/>
        <end position="256"/>
    </location>
</feature>
<dbReference type="Proteomes" id="UP000054988">
    <property type="component" value="Unassembled WGS sequence"/>
</dbReference>
<dbReference type="GO" id="GO:0031932">
    <property type="term" value="C:TORC2 complex"/>
    <property type="evidence" value="ECO:0007669"/>
    <property type="project" value="TreeGrafter"/>
</dbReference>
<dbReference type="AlphaFoldDB" id="A0A0W0GDV2"/>
<proteinExistence type="predicted"/>
<evidence type="ECO:0000256" key="1">
    <source>
        <dbReference type="SAM" id="MobiDB-lite"/>
    </source>
</evidence>
<dbReference type="Pfam" id="PF08539">
    <property type="entry name" value="HbrB"/>
    <property type="match status" value="1"/>
</dbReference>
<dbReference type="InterPro" id="IPR013745">
    <property type="entry name" value="Bit61/PRR5"/>
</dbReference>
<reference evidence="2 3" key="1">
    <citation type="submission" date="2015-12" db="EMBL/GenBank/DDBJ databases">
        <title>Draft genome sequence of Moniliophthora roreri, the causal agent of frosty pod rot of cacao.</title>
        <authorList>
            <person name="Aime M.C."/>
            <person name="Diaz-Valderrama J.R."/>
            <person name="Kijpornyongpan T."/>
            <person name="Phillips-Mora W."/>
        </authorList>
    </citation>
    <scope>NUCLEOTIDE SEQUENCE [LARGE SCALE GENOMIC DNA]</scope>
    <source>
        <strain evidence="2 3">MCA 2952</strain>
    </source>
</reference>
<accession>A0A0W0GDV2</accession>
<name>A0A0W0GDV2_MONRR</name>
<feature type="compositionally biased region" description="Basic residues" evidence="1">
    <location>
        <begin position="266"/>
        <end position="276"/>
    </location>
</feature>
<dbReference type="eggNOG" id="ENOG502RZ40">
    <property type="taxonomic scope" value="Eukaryota"/>
</dbReference>
<sequence>MPTAATDPWGALTISILPLFNGEALRTPIEELNQLVKRHISTVISTSPSKAVVTLENATIELLTSGMVTLNTKLNGVEDDKLVNRVVDRWSFFWDQVLTYVEGVLLPLQNEPLLSSLYRTPKRPSSPRRTGTKGSISSLNSAVAISPHHIDVRTLALRSFRDRIILPLFQRLYARLTAVLKQEDGPPEFPARLRQMLLVLHAQARQRPQPFSLTAPPPQLNQGEAAVSDLLRLIQSPRLLKSSSRSRSVIPSRAPSFLSGGVPRDRRGRIATKAKSTKGGEKASGEVQGGGGEDEGGDETPRNAHVTIGGNMILDIEREKEREFLESLRSPDIDTTTTRASVGGWGLGAGNVENSKAEEEDELLDWDQAQEVVEKMIGMEQAQTATSSRRRMT</sequence>